<dbReference type="SUPFAM" id="SSF53474">
    <property type="entry name" value="alpha/beta-Hydrolases"/>
    <property type="match status" value="1"/>
</dbReference>
<sequence length="320" mass="34448">MTSSDSAHHYIADVASETVPSRYVFSTVTMTFMSDDIACRGTLYRPDRPNDPALIVTASGLPGGRHIISNVYPKRLASAGYAVFDFDVRYMGNSDGTPRNHIDPAAQRDDWKAALAGLRARADIDTSQLILCGIDLGCGVAVSVAASDTDIDAVIGMMPIKSGRSFLDSQSRRYRLRGFIQGIRDKFQSVFTDPHTIPVYDTDAFSLIDVSTSYLSNSVTQAETNTKNISLPARSFFTLSRDTVRSHVTTPTVIICNTNTNDTISAPDSASSMAAEMANATVIELPFTHVELADQPAADTVVAHIDAFLSSTVESSSSSV</sequence>
<name>U1N7Y8_9EURY</name>
<dbReference type="EMBL" id="KE356560">
    <property type="protein sequence ID" value="ERG92815.1"/>
    <property type="molecule type" value="Genomic_DNA"/>
</dbReference>
<dbReference type="InterPro" id="IPR051411">
    <property type="entry name" value="Polyketide_trans_af380"/>
</dbReference>
<evidence type="ECO:0000313" key="2">
    <source>
        <dbReference type="Proteomes" id="UP000030649"/>
    </source>
</evidence>
<organism evidence="1 2">
    <name type="scientific">Haloquadratum walsbyi J07HQW1</name>
    <dbReference type="NCBI Taxonomy" id="1238424"/>
    <lineage>
        <taxon>Archaea</taxon>
        <taxon>Methanobacteriati</taxon>
        <taxon>Methanobacteriota</taxon>
        <taxon>Stenosarchaea group</taxon>
        <taxon>Halobacteria</taxon>
        <taxon>Halobacteriales</taxon>
        <taxon>Haloferacaceae</taxon>
        <taxon>Haloquadratum</taxon>
    </lineage>
</organism>
<dbReference type="Proteomes" id="UP000030649">
    <property type="component" value="Unassembled WGS sequence"/>
</dbReference>
<reference evidence="1 2" key="1">
    <citation type="journal article" date="2013" name="PLoS ONE">
        <title>Assembly-driven community genomics of a hypersaline microbial ecosystem.</title>
        <authorList>
            <person name="Podell S."/>
            <person name="Ugalde J.A."/>
            <person name="Narasingarao P."/>
            <person name="Banfield J.F."/>
            <person name="Heidelberg K.B."/>
            <person name="Allen E.E."/>
        </authorList>
    </citation>
    <scope>NUCLEOTIDE SEQUENCE [LARGE SCALE GENOMIC DNA]</scope>
    <source>
        <strain evidence="2">J07HQW1</strain>
    </source>
</reference>
<gene>
    <name evidence="1" type="ORF">J07HQW1_02863</name>
</gene>
<dbReference type="PANTHER" id="PTHR47751">
    <property type="entry name" value="SUPERFAMILY HYDROLASE, PUTATIVE (AFU_ORTHOLOGUE AFUA_2G16580)-RELATED"/>
    <property type="match status" value="1"/>
</dbReference>
<dbReference type="STRING" id="1238424.J07HQW1_02863"/>
<dbReference type="AlphaFoldDB" id="U1N7Y8"/>
<dbReference type="HOGENOM" id="CLU_048587_1_0_2"/>
<dbReference type="InterPro" id="IPR029058">
    <property type="entry name" value="AB_hydrolase_fold"/>
</dbReference>
<proteinExistence type="predicted"/>
<evidence type="ECO:0000313" key="1">
    <source>
        <dbReference type="EMBL" id="ERG92815.1"/>
    </source>
</evidence>
<dbReference type="PANTHER" id="PTHR47751:SF2">
    <property type="entry name" value="DLTD N-TERMINAL DOMAIN PROTEIN (AFU_ORTHOLOGUE AFUA_8G00380)-RELATED"/>
    <property type="match status" value="1"/>
</dbReference>
<dbReference type="Gene3D" id="3.40.50.1820">
    <property type="entry name" value="alpha/beta hydrolase"/>
    <property type="match status" value="1"/>
</dbReference>
<protein>
    <submittedName>
        <fullName evidence="1">Lysophospholipase</fullName>
    </submittedName>
</protein>
<accession>U1N7Y8</accession>